<feature type="compositionally biased region" description="Polar residues" evidence="1">
    <location>
        <begin position="84"/>
        <end position="98"/>
    </location>
</feature>
<feature type="transmembrane region" description="Helical" evidence="2">
    <location>
        <begin position="5"/>
        <end position="21"/>
    </location>
</feature>
<feature type="region of interest" description="Disordered" evidence="1">
    <location>
        <begin position="79"/>
        <end position="98"/>
    </location>
</feature>
<dbReference type="Gene3D" id="3.30.2010.10">
    <property type="entry name" value="Metalloproteases ('zincins'), catalytic domain"/>
    <property type="match status" value="1"/>
</dbReference>
<proteinExistence type="predicted"/>
<reference evidence="3" key="1">
    <citation type="submission" date="2018-11" db="EMBL/GenBank/DDBJ databases">
        <title>A distinct lineage of giant viruses engineers rhodopsin photosystems in predatory marine eukaryotes.</title>
        <authorList>
            <person name="Needham D.M."/>
            <person name="Yoshizawa S."/>
            <person name="Hosaka T."/>
            <person name="Poirier C."/>
            <person name="Choi C.-J."/>
            <person name="Hehenberger E."/>
            <person name="Irwin N.A.T."/>
            <person name="Wilken S."/>
            <person name="Yung C.-M."/>
            <person name="Bachy C."/>
            <person name="Kurihara R."/>
            <person name="Nakajima Y."/>
            <person name="Kojima K."/>
            <person name="Kimura-Someya T."/>
            <person name="Leonard G."/>
            <person name="Malmstrom R.R."/>
            <person name="Mende D."/>
            <person name="Olson D.K."/>
            <person name="Sudo Y."/>
            <person name="Sudek S."/>
            <person name="Richards T.A."/>
            <person name="DeLong E.F."/>
            <person name="Keeling P.J."/>
            <person name="Santoro A.E."/>
            <person name="Shirouzu M."/>
            <person name="Iwasaki W."/>
            <person name="Worden A.Z."/>
        </authorList>
    </citation>
    <scope>NUCLEOTIDE SEQUENCE</scope>
</reference>
<evidence type="ECO:0000313" key="3">
    <source>
        <dbReference type="EMBL" id="QDY51634.1"/>
    </source>
</evidence>
<protein>
    <submittedName>
        <fullName evidence="3">Uncharacterized protein</fullName>
    </submittedName>
</protein>
<evidence type="ECO:0000256" key="1">
    <source>
        <dbReference type="SAM" id="MobiDB-lite"/>
    </source>
</evidence>
<sequence length="194" mass="22875">MKDFISFFICVLLVTIIYIYFENKVKEVEYIVSSRDGKKYLVQNQKDKLEAADLLSTIKDNLVNLMREVDKEGNNKKAVDRMKNNFNPNNITESSQNSKYTSYSINKGEKMVFCLRSRDENNNLEELNTLMFVAIHELAHTMTKSIGHTEEFWNNFRYLLKNARKMGIYKRVNYNKTPKRYCGMDITDDPENFT</sequence>
<name>A0A5B8INV8_9VIRU</name>
<keyword evidence="2" id="KW-0812">Transmembrane</keyword>
<gene>
    <name evidence="3" type="ORF">1_19</name>
</gene>
<keyword evidence="2" id="KW-1133">Transmembrane helix</keyword>
<evidence type="ECO:0000256" key="2">
    <source>
        <dbReference type="SAM" id="Phobius"/>
    </source>
</evidence>
<keyword evidence="2" id="KW-0472">Membrane</keyword>
<accession>A0A5B8INV8</accession>
<organism evidence="3">
    <name type="scientific">Mimiviridae sp. ChoanoV1</name>
    <dbReference type="NCBI Taxonomy" id="2596887"/>
    <lineage>
        <taxon>Viruses</taxon>
        <taxon>Varidnaviria</taxon>
        <taxon>Bamfordvirae</taxon>
        <taxon>Nucleocytoviricota</taxon>
        <taxon>Megaviricetes</taxon>
        <taxon>Imitervirales</taxon>
        <taxon>Schizomimiviridae</taxon>
    </lineage>
</organism>
<dbReference type="EMBL" id="MK250085">
    <property type="protein sequence ID" value="QDY51634.1"/>
    <property type="molecule type" value="Genomic_DNA"/>
</dbReference>